<feature type="domain" description="ABM" evidence="1">
    <location>
        <begin position="2"/>
        <end position="90"/>
    </location>
</feature>
<organism evidence="2">
    <name type="scientific">freshwater metagenome</name>
    <dbReference type="NCBI Taxonomy" id="449393"/>
    <lineage>
        <taxon>unclassified sequences</taxon>
        <taxon>metagenomes</taxon>
        <taxon>ecological metagenomes</taxon>
    </lineage>
</organism>
<evidence type="ECO:0000259" key="1">
    <source>
        <dbReference type="PROSITE" id="PS51725"/>
    </source>
</evidence>
<dbReference type="InterPro" id="IPR011008">
    <property type="entry name" value="Dimeric_a/b-barrel"/>
</dbReference>
<dbReference type="SUPFAM" id="SSF54909">
    <property type="entry name" value="Dimeric alpha+beta barrel"/>
    <property type="match status" value="1"/>
</dbReference>
<dbReference type="PROSITE" id="PS51725">
    <property type="entry name" value="ABM"/>
    <property type="match status" value="1"/>
</dbReference>
<dbReference type="Gene3D" id="3.30.70.100">
    <property type="match status" value="1"/>
</dbReference>
<accession>A0A6J7RR39</accession>
<dbReference type="Pfam" id="PF03992">
    <property type="entry name" value="ABM"/>
    <property type="match status" value="1"/>
</dbReference>
<gene>
    <name evidence="2" type="ORF">UFOPK4098_01578</name>
    <name evidence="3" type="ORF">UFOPK4347_00806</name>
</gene>
<evidence type="ECO:0000313" key="3">
    <source>
        <dbReference type="EMBL" id="CAB5064794.1"/>
    </source>
</evidence>
<dbReference type="EMBL" id="CAFBQU010000016">
    <property type="protein sequence ID" value="CAB5064794.1"/>
    <property type="molecule type" value="Genomic_DNA"/>
</dbReference>
<dbReference type="EMBL" id="CAFBPN010000151">
    <property type="protein sequence ID" value="CAB5031331.1"/>
    <property type="molecule type" value="Genomic_DNA"/>
</dbReference>
<dbReference type="AlphaFoldDB" id="A0A6J7RR39"/>
<protein>
    <submittedName>
        <fullName evidence="2">Unannotated protein</fullName>
    </submittedName>
</protein>
<reference evidence="2" key="1">
    <citation type="submission" date="2020-05" db="EMBL/GenBank/DDBJ databases">
        <authorList>
            <person name="Chiriac C."/>
            <person name="Salcher M."/>
            <person name="Ghai R."/>
            <person name="Kavagutti S V."/>
        </authorList>
    </citation>
    <scope>NUCLEOTIDE SEQUENCE</scope>
</reference>
<sequence length="140" mass="16534">MATILAHITVQDGKEKEFEEVLHRLWRSTHEHEDHVLRYEYWRGAEKNQYYGLLSFNDYNGFLEHQTSDHHETDAKLLTHLFTDFRVEWIDPISTASPLPETNMQPLIADASDLWKAYHERMPAAVATWWLALRALNKKS</sequence>
<proteinExistence type="predicted"/>
<dbReference type="InterPro" id="IPR007138">
    <property type="entry name" value="ABM_dom"/>
</dbReference>
<evidence type="ECO:0000313" key="2">
    <source>
        <dbReference type="EMBL" id="CAB5031331.1"/>
    </source>
</evidence>
<name>A0A6J7RR39_9ZZZZ</name>